<accession>A0A8H2ZT05</accession>
<gene>
    <name evidence="2" type="ORF">SCLTRI_LOCUS10397</name>
</gene>
<reference evidence="2" key="1">
    <citation type="submission" date="2020-10" db="EMBL/GenBank/DDBJ databases">
        <authorList>
            <person name="Kusch S."/>
        </authorList>
    </citation>
    <scope>NUCLEOTIDE SEQUENCE</scope>
    <source>
        <strain evidence="2">SwB9</strain>
    </source>
</reference>
<evidence type="ECO:0000313" key="3">
    <source>
        <dbReference type="Proteomes" id="UP000624404"/>
    </source>
</evidence>
<keyword evidence="3" id="KW-1185">Reference proteome</keyword>
<keyword evidence="1" id="KW-0175">Coiled coil</keyword>
<dbReference type="OrthoDB" id="3541736at2759"/>
<sequence>MPVLDPAAEASPPVEDEIRQLSEFEDYYKGINQFRESLNGILSAGNKLLSQVKVSRGNIEVILGTEADQHNIDSAWEEYMKTQINGSIIQDTDTSVEQRKKILKSIETIRRFDWDTEGHAKANHDVTSTCDTESASLTSDKISSFELVEIKEELQRLQNENDSLSLENRSIRNQLNNVEKERDALLYFRSNIIGYTQSLESKLKYLSCTRDFSALVMATSLRFLNLSTRRNDFGSFTTIPDRGPTNVDAIDGGSAALHSGNVRIHAFLIQTDSSDQFQKYSGLFKIIYGVTALEVAQGAGDKYSFDSKNTEIANFRGSMAHCLSFSKLTHDRIKDLGFEVLRERCETVYQRYLKELGSAAKAQMEFDND</sequence>
<feature type="coiled-coil region" evidence="1">
    <location>
        <begin position="147"/>
        <end position="181"/>
    </location>
</feature>
<name>A0A8H2ZT05_9HELO</name>
<proteinExistence type="predicted"/>
<evidence type="ECO:0000256" key="1">
    <source>
        <dbReference type="SAM" id="Coils"/>
    </source>
</evidence>
<protein>
    <submittedName>
        <fullName evidence="2">Ca0b2f15-9b0a-4fe4-8403-b4b4f5e8bf2e</fullName>
    </submittedName>
</protein>
<dbReference type="Proteomes" id="UP000624404">
    <property type="component" value="Unassembled WGS sequence"/>
</dbReference>
<organism evidence="2 3">
    <name type="scientific">Sclerotinia trifoliorum</name>
    <dbReference type="NCBI Taxonomy" id="28548"/>
    <lineage>
        <taxon>Eukaryota</taxon>
        <taxon>Fungi</taxon>
        <taxon>Dikarya</taxon>
        <taxon>Ascomycota</taxon>
        <taxon>Pezizomycotina</taxon>
        <taxon>Leotiomycetes</taxon>
        <taxon>Helotiales</taxon>
        <taxon>Sclerotiniaceae</taxon>
        <taxon>Sclerotinia</taxon>
    </lineage>
</organism>
<dbReference type="AlphaFoldDB" id="A0A8H2ZT05"/>
<dbReference type="EMBL" id="CAJHIA010000037">
    <property type="protein sequence ID" value="CAD6456172.1"/>
    <property type="molecule type" value="Genomic_DNA"/>
</dbReference>
<comment type="caution">
    <text evidence="2">The sequence shown here is derived from an EMBL/GenBank/DDBJ whole genome shotgun (WGS) entry which is preliminary data.</text>
</comment>
<evidence type="ECO:0000313" key="2">
    <source>
        <dbReference type="EMBL" id="CAD6456172.1"/>
    </source>
</evidence>